<dbReference type="Proteomes" id="UP000294335">
    <property type="component" value="Unassembled WGS sequence"/>
</dbReference>
<feature type="region of interest" description="Disordered" evidence="1">
    <location>
        <begin position="33"/>
        <end position="56"/>
    </location>
</feature>
<accession>A0AAQ1SUC0</accession>
<comment type="caution">
    <text evidence="2">The sequence shown here is derived from an EMBL/GenBank/DDBJ whole genome shotgun (WGS) entry which is preliminary data.</text>
</comment>
<proteinExistence type="predicted"/>
<organism evidence="2 3">
    <name type="scientific">Pseudomonas inefficax</name>
    <dbReference type="NCBI Taxonomy" id="2078786"/>
    <lineage>
        <taxon>Bacteria</taxon>
        <taxon>Pseudomonadati</taxon>
        <taxon>Pseudomonadota</taxon>
        <taxon>Gammaproteobacteria</taxon>
        <taxon>Pseudomonadales</taxon>
        <taxon>Pseudomonadaceae</taxon>
        <taxon>Pseudomonas</taxon>
    </lineage>
</organism>
<keyword evidence="3" id="KW-1185">Reference proteome</keyword>
<protein>
    <submittedName>
        <fullName evidence="2">Uncharacterized protein</fullName>
    </submittedName>
</protein>
<dbReference type="EMBL" id="OPYN01000164">
    <property type="protein sequence ID" value="SPO61935.1"/>
    <property type="molecule type" value="Genomic_DNA"/>
</dbReference>
<feature type="compositionally biased region" description="Basic and acidic residues" evidence="1">
    <location>
        <begin position="47"/>
        <end position="56"/>
    </location>
</feature>
<dbReference type="AlphaFoldDB" id="A0AAQ1SUC0"/>
<evidence type="ECO:0000313" key="2">
    <source>
        <dbReference type="EMBL" id="SPO61935.1"/>
    </source>
</evidence>
<sequence>MRSIGAALCREWGAKQPQGFSLPAEIVGAALQPFRDTRPLPQGPRQPGEEVSARTA</sequence>
<evidence type="ECO:0000313" key="3">
    <source>
        <dbReference type="Proteomes" id="UP000294335"/>
    </source>
</evidence>
<name>A0AAQ1SUC0_9PSED</name>
<evidence type="ECO:0000256" key="1">
    <source>
        <dbReference type="SAM" id="MobiDB-lite"/>
    </source>
</evidence>
<gene>
    <name evidence="2" type="ORF">JV551A3_V1_1640011</name>
</gene>
<reference evidence="2 3" key="1">
    <citation type="submission" date="2018-02" db="EMBL/GenBank/DDBJ databases">
        <authorList>
            <person name="Dubost A."/>
        </authorList>
    </citation>
    <scope>NUCLEOTIDE SEQUENCE [LARGE SCALE GENOMIC DNA]</scope>
    <source>
        <strain evidence="3">JV551A3</strain>
    </source>
</reference>